<dbReference type="RefSeq" id="WP_145169991.1">
    <property type="nucleotide sequence ID" value="NZ_CP036525.1"/>
</dbReference>
<keyword evidence="1" id="KW-0472">Membrane</keyword>
<organism evidence="2 3">
    <name type="scientific">Rubripirellula lacrimiformis</name>
    <dbReference type="NCBI Taxonomy" id="1930273"/>
    <lineage>
        <taxon>Bacteria</taxon>
        <taxon>Pseudomonadati</taxon>
        <taxon>Planctomycetota</taxon>
        <taxon>Planctomycetia</taxon>
        <taxon>Pirellulales</taxon>
        <taxon>Pirellulaceae</taxon>
        <taxon>Rubripirellula</taxon>
    </lineage>
</organism>
<reference evidence="2 3" key="1">
    <citation type="submission" date="2019-02" db="EMBL/GenBank/DDBJ databases">
        <title>Deep-cultivation of Planctomycetes and their phenomic and genomic characterization uncovers novel biology.</title>
        <authorList>
            <person name="Wiegand S."/>
            <person name="Jogler M."/>
            <person name="Boedeker C."/>
            <person name="Pinto D."/>
            <person name="Vollmers J."/>
            <person name="Rivas-Marin E."/>
            <person name="Kohn T."/>
            <person name="Peeters S.H."/>
            <person name="Heuer A."/>
            <person name="Rast P."/>
            <person name="Oberbeckmann S."/>
            <person name="Bunk B."/>
            <person name="Jeske O."/>
            <person name="Meyerdierks A."/>
            <person name="Storesund J.E."/>
            <person name="Kallscheuer N."/>
            <person name="Luecker S."/>
            <person name="Lage O.M."/>
            <person name="Pohl T."/>
            <person name="Merkel B.J."/>
            <person name="Hornburger P."/>
            <person name="Mueller R.-W."/>
            <person name="Bruemmer F."/>
            <person name="Labrenz M."/>
            <person name="Spormann A.M."/>
            <person name="Op den Camp H."/>
            <person name="Overmann J."/>
            <person name="Amann R."/>
            <person name="Jetten M.S.M."/>
            <person name="Mascher T."/>
            <person name="Medema M.H."/>
            <person name="Devos D.P."/>
            <person name="Kaster A.-K."/>
            <person name="Ovreas L."/>
            <person name="Rohde M."/>
            <person name="Galperin M.Y."/>
            <person name="Jogler C."/>
        </authorList>
    </citation>
    <scope>NUCLEOTIDE SEQUENCE [LARGE SCALE GENOMIC DNA]</scope>
    <source>
        <strain evidence="2 3">K22_7</strain>
    </source>
</reference>
<evidence type="ECO:0000313" key="3">
    <source>
        <dbReference type="Proteomes" id="UP000318538"/>
    </source>
</evidence>
<protein>
    <submittedName>
        <fullName evidence="2">Uncharacterized protein</fullName>
    </submittedName>
</protein>
<dbReference type="EMBL" id="CP036525">
    <property type="protein sequence ID" value="QDT04396.1"/>
    <property type="molecule type" value="Genomic_DNA"/>
</dbReference>
<dbReference type="KEGG" id="rlc:K227x_27870"/>
<dbReference type="Proteomes" id="UP000318538">
    <property type="component" value="Chromosome"/>
</dbReference>
<name>A0A517NB86_9BACT</name>
<evidence type="ECO:0000313" key="2">
    <source>
        <dbReference type="EMBL" id="QDT04396.1"/>
    </source>
</evidence>
<sequence>MDFWDNHSIWFVLFMFMFPRLTMLFATTFGGGVLYWIGWLFAPRFTVAVIATMLYGDTNIVMVVLAWLWALGGETTEKTVVSRRASRQS</sequence>
<dbReference type="AlphaFoldDB" id="A0A517NB86"/>
<keyword evidence="1" id="KW-0812">Transmembrane</keyword>
<keyword evidence="1" id="KW-1133">Transmembrane helix</keyword>
<evidence type="ECO:0000256" key="1">
    <source>
        <dbReference type="SAM" id="Phobius"/>
    </source>
</evidence>
<keyword evidence="3" id="KW-1185">Reference proteome</keyword>
<accession>A0A517NB86</accession>
<gene>
    <name evidence="2" type="ORF">K227x_27870</name>
</gene>
<proteinExistence type="predicted"/>
<dbReference type="OrthoDB" id="21578at2"/>
<feature type="transmembrane region" description="Helical" evidence="1">
    <location>
        <begin position="12"/>
        <end position="38"/>
    </location>
</feature>
<feature type="transmembrane region" description="Helical" evidence="1">
    <location>
        <begin position="45"/>
        <end position="70"/>
    </location>
</feature>